<evidence type="ECO:0000256" key="6">
    <source>
        <dbReference type="ARBA" id="ARBA00022989"/>
    </source>
</evidence>
<keyword evidence="9 10" id="KW-0472">Membrane</keyword>
<comment type="function">
    <text evidence="10">Component of the cytochrome c oxidase, the last enzyme in the mitochondrial electron transport chain which drives oxidative phosphorylation.</text>
</comment>
<evidence type="ECO:0000256" key="8">
    <source>
        <dbReference type="ARBA" id="ARBA00023128"/>
    </source>
</evidence>
<keyword evidence="5" id="KW-0809">Transit peptide</keyword>
<dbReference type="GO" id="GO:0006123">
    <property type="term" value="P:mitochondrial electron transport, cytochrome c to oxygen"/>
    <property type="evidence" value="ECO:0007669"/>
    <property type="project" value="InterPro"/>
</dbReference>
<dbReference type="InterPro" id="IPR013288">
    <property type="entry name" value="Cyt_c_oxidase_su4"/>
</dbReference>
<keyword evidence="3 10" id="KW-0812">Transmembrane</keyword>
<dbReference type="UniPathway" id="UPA00705"/>
<dbReference type="GO" id="GO:0005743">
    <property type="term" value="C:mitochondrial inner membrane"/>
    <property type="evidence" value="ECO:0007669"/>
    <property type="project" value="UniProtKB-SubCell"/>
</dbReference>
<proteinExistence type="inferred from homology"/>
<comment type="subcellular location">
    <subcellularLocation>
        <location evidence="1 10">Mitochondrion inner membrane</location>
        <topology evidence="1 10">Single-pass membrane protein</topology>
    </subcellularLocation>
</comment>
<dbReference type="SUPFAM" id="SSF81406">
    <property type="entry name" value="Mitochondrial cytochrome c oxidase subunit IV"/>
    <property type="match status" value="1"/>
</dbReference>
<dbReference type="InterPro" id="IPR004203">
    <property type="entry name" value="Cyt_c_oxidase_su4_fam"/>
</dbReference>
<name>A0A1D2AJK7_ORNBR</name>
<evidence type="ECO:0000256" key="5">
    <source>
        <dbReference type="ARBA" id="ARBA00022946"/>
    </source>
</evidence>
<keyword evidence="6 10" id="KW-1133">Transmembrane helix</keyword>
<keyword evidence="4 10" id="KW-0999">Mitochondrion inner membrane</keyword>
<comment type="subunit">
    <text evidence="10">Component of the cytochrome c oxidase (complex IV, CIV), a multisubunit enzyme composed of 14 subunits.</text>
</comment>
<dbReference type="Gene3D" id="1.10.442.10">
    <property type="entry name" value="Cytochrome c oxidase subunit IV"/>
    <property type="match status" value="1"/>
</dbReference>
<evidence type="ECO:0000256" key="7">
    <source>
        <dbReference type="ARBA" id="ARBA00023002"/>
    </source>
</evidence>
<protein>
    <recommendedName>
        <fullName evidence="10">Cytochrome c oxidase subunit 4</fullName>
    </recommendedName>
</protein>
<feature type="non-terminal residue" evidence="11">
    <location>
        <position position="1"/>
    </location>
</feature>
<keyword evidence="7" id="KW-0560">Oxidoreductase</keyword>
<keyword evidence="8 10" id="KW-0496">Mitochondrion</keyword>
<dbReference type="GO" id="GO:0016491">
    <property type="term" value="F:oxidoreductase activity"/>
    <property type="evidence" value="ECO:0007669"/>
    <property type="project" value="UniProtKB-KW"/>
</dbReference>
<reference evidence="11" key="1">
    <citation type="submission" date="2016-07" db="EMBL/GenBank/DDBJ databases">
        <title>Salivary Glands transcriptome analysis on engorged females of Ornithodoros brasiliensis (Acari:Argasidae).</title>
        <authorList>
            <person name="Simons S.M."/>
            <person name="Carvalho E."/>
            <person name="Junqueira-de-Azevedo I."/>
            <person name="Ho P.L."/>
            <person name="Giovanni D."/>
            <person name="Mendonca R."/>
            <person name="Onofrio V."/>
            <person name="Landulfo G."/>
            <person name="Ramirez D."/>
            <person name="Barros-Battesti D."/>
        </authorList>
    </citation>
    <scope>NUCLEOTIDE SEQUENCE</scope>
    <source>
        <strain evidence="11">Female</strain>
        <tissue evidence="11">Salivary gland</tissue>
    </source>
</reference>
<comment type="similarity">
    <text evidence="2 10">Belongs to the cytochrome c oxidase IV family.</text>
</comment>
<feature type="transmembrane region" description="Helical" evidence="10">
    <location>
        <begin position="132"/>
        <end position="150"/>
    </location>
</feature>
<dbReference type="EMBL" id="GETE01000279">
    <property type="protein sequence ID" value="JAT79183.1"/>
    <property type="molecule type" value="Transcribed_RNA"/>
</dbReference>
<comment type="pathway">
    <text evidence="10">Energy metabolism; oxidative phosphorylation.</text>
</comment>
<feature type="non-terminal residue" evidence="11">
    <location>
        <position position="195"/>
    </location>
</feature>
<dbReference type="GO" id="GO:0045277">
    <property type="term" value="C:respiratory chain complex IV"/>
    <property type="evidence" value="ECO:0007669"/>
    <property type="project" value="InterPro"/>
</dbReference>
<dbReference type="PANTHER" id="PTHR10707">
    <property type="entry name" value="CYTOCHROME C OXIDASE SUBUNIT IV"/>
    <property type="match status" value="1"/>
</dbReference>
<evidence type="ECO:0000256" key="2">
    <source>
        <dbReference type="ARBA" id="ARBA00008135"/>
    </source>
</evidence>
<evidence type="ECO:0000256" key="10">
    <source>
        <dbReference type="RuleBase" id="RU367145"/>
    </source>
</evidence>
<dbReference type="AlphaFoldDB" id="A0A1D2AJK7"/>
<evidence type="ECO:0000256" key="1">
    <source>
        <dbReference type="ARBA" id="ARBA00004434"/>
    </source>
</evidence>
<dbReference type="CDD" id="cd00922">
    <property type="entry name" value="Cyt_c_Oxidase_IV"/>
    <property type="match status" value="1"/>
</dbReference>
<evidence type="ECO:0000313" key="11">
    <source>
        <dbReference type="EMBL" id="JAT79183.1"/>
    </source>
</evidence>
<evidence type="ECO:0000256" key="4">
    <source>
        <dbReference type="ARBA" id="ARBA00022792"/>
    </source>
</evidence>
<dbReference type="PANTHER" id="PTHR10707:SF10">
    <property type="entry name" value="CYTOCHROME C OXIDASE SUBUNIT 4"/>
    <property type="match status" value="1"/>
</dbReference>
<dbReference type="FunFam" id="1.10.442.10:FF:000001">
    <property type="entry name" value="Cytochrome c oxidase subunit 4 isoform 1"/>
    <property type="match status" value="1"/>
</dbReference>
<dbReference type="InterPro" id="IPR036639">
    <property type="entry name" value="Cyt_c_oxidase_su4_sf"/>
</dbReference>
<sequence length="195" mass="22884">RQKLVYICLHRQYFSWMNMASHLLKLAGKTLRVNPVMVQIQPVAAYHGRHRIGKREIVGFGMNGEYVYYDRPDFPMPAIRYKEPTAEIEKLREKEKGDWKNLSIEEKKALYRFSFCQTYAEMNAPRGEWKPILAGVLLCASLTIWIYVFLKKFVYAPLPESMSMESKKAQLQRIVDLRINPIDGIASKWDYETPM</sequence>
<dbReference type="PRINTS" id="PR01873">
    <property type="entry name" value="CYTCOXIDASE4"/>
</dbReference>
<dbReference type="Pfam" id="PF02936">
    <property type="entry name" value="COX4"/>
    <property type="match status" value="1"/>
</dbReference>
<evidence type="ECO:0000256" key="3">
    <source>
        <dbReference type="ARBA" id="ARBA00022692"/>
    </source>
</evidence>
<accession>A0A1D2AJK7</accession>
<evidence type="ECO:0000256" key="9">
    <source>
        <dbReference type="ARBA" id="ARBA00023136"/>
    </source>
</evidence>
<organism evidence="11">
    <name type="scientific">Ornithodoros brasiliensis</name>
    <name type="common">Mouro tick</name>
    <dbReference type="NCBI Taxonomy" id="888526"/>
    <lineage>
        <taxon>Eukaryota</taxon>
        <taxon>Metazoa</taxon>
        <taxon>Ecdysozoa</taxon>
        <taxon>Arthropoda</taxon>
        <taxon>Chelicerata</taxon>
        <taxon>Arachnida</taxon>
        <taxon>Acari</taxon>
        <taxon>Parasitiformes</taxon>
        <taxon>Ixodida</taxon>
        <taxon>Ixodoidea</taxon>
        <taxon>Argasidae</taxon>
        <taxon>Ornithodorinae</taxon>
        <taxon>Ornithodoros</taxon>
    </lineage>
</organism>